<dbReference type="GO" id="GO:0009253">
    <property type="term" value="P:peptidoglycan catabolic process"/>
    <property type="evidence" value="ECO:0007669"/>
    <property type="project" value="TreeGrafter"/>
</dbReference>
<dbReference type="GO" id="GO:0008933">
    <property type="term" value="F:peptidoglycan lytic transglycosylase activity"/>
    <property type="evidence" value="ECO:0007669"/>
    <property type="project" value="UniProtKB-UniRule"/>
</dbReference>
<dbReference type="InterPro" id="IPR001638">
    <property type="entry name" value="Solute-binding_3/MltF_N"/>
</dbReference>
<keyword evidence="11" id="KW-1185">Reference proteome</keyword>
<dbReference type="RefSeq" id="WP_251812340.1">
    <property type="nucleotide sequence ID" value="NZ_CP101527.1"/>
</dbReference>
<dbReference type="AlphaFoldDB" id="A0A9E8HHX2"/>
<dbReference type="CDD" id="cd13403">
    <property type="entry name" value="MLTF-like"/>
    <property type="match status" value="1"/>
</dbReference>
<feature type="region of interest" description="LT domain" evidence="7">
    <location>
        <begin position="291"/>
        <end position="506"/>
    </location>
</feature>
<dbReference type="PANTHER" id="PTHR35936:SF32">
    <property type="entry name" value="MEMBRANE-BOUND LYTIC MUREIN TRANSGLYCOSYLASE F"/>
    <property type="match status" value="1"/>
</dbReference>
<feature type="coiled-coil region" evidence="8">
    <location>
        <begin position="467"/>
        <end position="497"/>
    </location>
</feature>
<dbReference type="Gene3D" id="1.10.530.10">
    <property type="match status" value="1"/>
</dbReference>
<sequence>MVIKSKHTTILFSLTLGLMVAFLINKYDILHTETTQNVTSEIYPQEPAFTGITPPVIRINSILKRGTLRVATRNAPTTYYHGPLGPKGFEYDLVKDFADYLGVDLEIVLYDNIADILAAVNSEDVDLAAAGITQTRERQQSYLFGPSYQDIKQQVICNRKNGAPKSIADLVNRDIHVISQSSYVERLKELAKETPELSWTEHHSVSTEELIHDVADGHIECVVSDSNIVKLNQRYFPNIKTGVAITETQPLAWVLSQQSATLKQVINDWFTQYRELGLLASLKQHYYQYVPIFDYVDIRAFHRRIDARLPKYKPYFEQAADKHQLDWLLLAAQSYQESHWNPKAKSPTGVRGMMMLTLPTARQVGVKSRLDAKQSIDGGAKYMSSLIGRLPKDIPEHSRIWFGLAAYNVGMGHLYDARNLASKLGKDPNSWHDMQEVLPLLANKKYYTRLRYGYARGYEPVEYVKRVRHYRDILDKKVQKQEQLEKEEQLKKDEQLAAEISSANTP</sequence>
<evidence type="ECO:0000313" key="11">
    <source>
        <dbReference type="Proteomes" id="UP001164472"/>
    </source>
</evidence>
<dbReference type="SMART" id="SM00062">
    <property type="entry name" value="PBPb"/>
    <property type="match status" value="1"/>
</dbReference>
<keyword evidence="8" id="KW-0175">Coiled coil</keyword>
<name>A0A9E8HHX2_9ALTE</name>
<keyword evidence="5 7" id="KW-0456">Lyase</keyword>
<comment type="domain">
    <text evidence="7">The N-terminal domain does not have lytic activity and probably modulates enzymatic activity. The C-terminal domain is the catalytic active domain.</text>
</comment>
<dbReference type="CDD" id="cd01009">
    <property type="entry name" value="PBP2_YfhD_N"/>
    <property type="match status" value="1"/>
</dbReference>
<comment type="similarity">
    <text evidence="7">In the C-terminal section; belongs to the transglycosylase Slt family.</text>
</comment>
<evidence type="ECO:0000256" key="2">
    <source>
        <dbReference type="ARBA" id="ARBA00022729"/>
    </source>
</evidence>
<feature type="active site" evidence="7">
    <location>
        <position position="337"/>
    </location>
</feature>
<dbReference type="KEGG" id="asem:NNL22_18560"/>
<evidence type="ECO:0000256" key="4">
    <source>
        <dbReference type="ARBA" id="ARBA00023237"/>
    </source>
</evidence>
<comment type="similarity">
    <text evidence="1">Belongs to the bacterial solute-binding protein 3 family.</text>
</comment>
<evidence type="ECO:0000313" key="10">
    <source>
        <dbReference type="EMBL" id="UZW74998.1"/>
    </source>
</evidence>
<evidence type="ECO:0000256" key="5">
    <source>
        <dbReference type="ARBA" id="ARBA00023239"/>
    </source>
</evidence>
<dbReference type="EC" id="4.2.2.n1" evidence="7"/>
<dbReference type="InterPro" id="IPR023703">
    <property type="entry name" value="MltF"/>
</dbReference>
<dbReference type="HAMAP" id="MF_02016">
    <property type="entry name" value="MltF"/>
    <property type="match status" value="1"/>
</dbReference>
<proteinExistence type="inferred from homology"/>
<keyword evidence="3 7" id="KW-0472">Membrane</keyword>
<dbReference type="Gene3D" id="3.40.190.10">
    <property type="entry name" value="Periplasmic binding protein-like II"/>
    <property type="match status" value="2"/>
</dbReference>
<dbReference type="Proteomes" id="UP001164472">
    <property type="component" value="Chromosome"/>
</dbReference>
<dbReference type="SUPFAM" id="SSF53850">
    <property type="entry name" value="Periplasmic binding protein-like II"/>
    <property type="match status" value="1"/>
</dbReference>
<keyword evidence="2 7" id="KW-0732">Signal</keyword>
<dbReference type="GO" id="GO:0016998">
    <property type="term" value="P:cell wall macromolecule catabolic process"/>
    <property type="evidence" value="ECO:0007669"/>
    <property type="project" value="UniProtKB-UniRule"/>
</dbReference>
<comment type="catalytic activity">
    <reaction evidence="7">
        <text>Exolytic cleavage of the (1-&gt;4)-beta-glycosidic linkage between N-acetylmuramic acid (MurNAc) and N-acetylglucosamine (GlcNAc) residues in peptidoglycan, from either the reducing or the non-reducing ends of the peptidoglycan chains, with concomitant formation of a 1,6-anhydrobond in the MurNAc residue.</text>
        <dbReference type="EC" id="4.2.2.n1"/>
    </reaction>
</comment>
<dbReference type="Pfam" id="PF01464">
    <property type="entry name" value="SLT"/>
    <property type="match status" value="1"/>
</dbReference>
<reference evidence="10" key="1">
    <citation type="submission" date="2022-07" db="EMBL/GenBank/DDBJ databases">
        <title>Alkalimarinus sp. nov., isolated from gut of a Alitta virens.</title>
        <authorList>
            <person name="Yang A.I."/>
            <person name="Shin N.-R."/>
        </authorList>
    </citation>
    <scope>NUCLEOTIDE SEQUENCE</scope>
    <source>
        <strain evidence="10">FA028</strain>
    </source>
</reference>
<dbReference type="PANTHER" id="PTHR35936">
    <property type="entry name" value="MEMBRANE-BOUND LYTIC MUREIN TRANSGLYCOSYLASE F"/>
    <property type="match status" value="1"/>
</dbReference>
<dbReference type="NCBIfam" id="NF008112">
    <property type="entry name" value="PRK10859.1"/>
    <property type="match status" value="1"/>
</dbReference>
<keyword evidence="6 7" id="KW-0961">Cell wall biogenesis/degradation</keyword>
<evidence type="ECO:0000256" key="1">
    <source>
        <dbReference type="ARBA" id="ARBA00010333"/>
    </source>
</evidence>
<gene>
    <name evidence="7 10" type="primary">mltF</name>
    <name evidence="10" type="ORF">NNL22_18560</name>
</gene>
<comment type="subcellular location">
    <subcellularLocation>
        <location evidence="7">Cell outer membrane</location>
        <topology evidence="7">Peripheral membrane protein</topology>
    </subcellularLocation>
    <text evidence="7">Attached to the inner leaflet of the outer membrane.</text>
</comment>
<dbReference type="InterPro" id="IPR008258">
    <property type="entry name" value="Transglycosylase_SLT_dom_1"/>
</dbReference>
<dbReference type="Pfam" id="PF00497">
    <property type="entry name" value="SBP_bac_3"/>
    <property type="match status" value="1"/>
</dbReference>
<dbReference type="GO" id="GO:0009279">
    <property type="term" value="C:cell outer membrane"/>
    <property type="evidence" value="ECO:0007669"/>
    <property type="project" value="UniProtKB-SubCell"/>
</dbReference>
<comment type="similarity">
    <text evidence="7">In the N-terminal section; belongs to the bacterial solute-binding protein 3 family.</text>
</comment>
<dbReference type="EMBL" id="CP101527">
    <property type="protein sequence ID" value="UZW74998.1"/>
    <property type="molecule type" value="Genomic_DNA"/>
</dbReference>
<dbReference type="SUPFAM" id="SSF53955">
    <property type="entry name" value="Lysozyme-like"/>
    <property type="match status" value="1"/>
</dbReference>
<evidence type="ECO:0000256" key="6">
    <source>
        <dbReference type="ARBA" id="ARBA00023316"/>
    </source>
</evidence>
<feature type="domain" description="Solute-binding protein family 3/N-terminal" evidence="9">
    <location>
        <begin position="67"/>
        <end position="290"/>
    </location>
</feature>
<evidence type="ECO:0000259" key="9">
    <source>
        <dbReference type="SMART" id="SM00062"/>
    </source>
</evidence>
<organism evidence="10 11">
    <name type="scientific">Alkalimarinus sediminis</name>
    <dbReference type="NCBI Taxonomy" id="1632866"/>
    <lineage>
        <taxon>Bacteria</taxon>
        <taxon>Pseudomonadati</taxon>
        <taxon>Pseudomonadota</taxon>
        <taxon>Gammaproteobacteria</taxon>
        <taxon>Alteromonadales</taxon>
        <taxon>Alteromonadaceae</taxon>
        <taxon>Alkalimarinus</taxon>
    </lineage>
</organism>
<comment type="caution">
    <text evidence="7">Lacks conserved residue(s) required for the propagation of feature annotation.</text>
</comment>
<keyword evidence="4 7" id="KW-0998">Cell outer membrane</keyword>
<dbReference type="GO" id="GO:0071555">
    <property type="term" value="P:cell wall organization"/>
    <property type="evidence" value="ECO:0007669"/>
    <property type="project" value="UniProtKB-KW"/>
</dbReference>
<protein>
    <recommendedName>
        <fullName evidence="7">Membrane-bound lytic murein transglycosylase F</fullName>
        <ecNumber evidence="7">4.2.2.n1</ecNumber>
    </recommendedName>
    <alternativeName>
        <fullName evidence="7">Murein lyase F</fullName>
    </alternativeName>
</protein>
<accession>A0A9E8HHX2</accession>
<dbReference type="InterPro" id="IPR023346">
    <property type="entry name" value="Lysozyme-like_dom_sf"/>
</dbReference>
<comment type="function">
    <text evidence="7">Murein-degrading enzyme that degrades murein glycan strands and insoluble, high-molecular weight murein sacculi, with the concomitant formation of a 1,6-anhydromuramoyl product. Lytic transglycosylases (LTs) play an integral role in the metabolism of the peptidoglycan (PG) sacculus. Their lytic action creates space within the PG sacculus to allow for its expansion as well as for the insertion of various structures such as secretion systems and flagella.</text>
</comment>
<evidence type="ECO:0000256" key="8">
    <source>
        <dbReference type="SAM" id="Coils"/>
    </source>
</evidence>
<evidence type="ECO:0000256" key="3">
    <source>
        <dbReference type="ARBA" id="ARBA00023136"/>
    </source>
</evidence>
<evidence type="ECO:0000256" key="7">
    <source>
        <dbReference type="HAMAP-Rule" id="MF_02016"/>
    </source>
</evidence>